<dbReference type="RefSeq" id="XP_064733960.1">
    <property type="nucleotide sequence ID" value="XM_064868463.1"/>
</dbReference>
<proteinExistence type="predicted"/>
<dbReference type="EMBL" id="JAVHJV010000001">
    <property type="protein sequence ID" value="KAK5945870.1"/>
    <property type="molecule type" value="Genomic_DNA"/>
</dbReference>
<keyword evidence="2" id="KW-1185">Reference proteome</keyword>
<reference evidence="1 2" key="1">
    <citation type="journal article" date="2023" name="Res Sq">
        <title>Genomic and morphological characterization of Knufia obscura isolated from the Mars 2020 spacecraft assembly facility.</title>
        <authorList>
            <person name="Chander A.M."/>
            <person name="Teixeira M.M."/>
            <person name="Singh N.K."/>
            <person name="Williams M.P."/>
            <person name="Parker C.W."/>
            <person name="Leo P."/>
            <person name="Stajich J.E."/>
            <person name="Torok T."/>
            <person name="Tighe S."/>
            <person name="Mason C.E."/>
            <person name="Venkateswaran K."/>
        </authorList>
    </citation>
    <scope>NUCLEOTIDE SEQUENCE [LARGE SCALE GENOMIC DNA]</scope>
    <source>
        <strain evidence="1 2">CCFEE 5817</strain>
    </source>
</reference>
<sequence length="589" mass="67462">MDELLLGLTDGKHVEALERQLEQMPEGVEEMYQRILDRIEPCRRAEAAMLLHMIMHDERSEVGVEISRLYAALRSMPLETALKDKVVPVIEENNDGRILALLGDFLDYIEPPDELLQNECPLLLIFEGNRLTRRRGYLARVSLTHETLVPFLSASQWLDTNLPFTFSAPGGEFWLRLYAEEIDRCSVGTNITVTDVVARVIAFAASMEEHHRGYQKNSETNWAIVSGELLEALESWPRWTPLLPFALKDIPRQIRRVTADRLACLSTLHGIIENPLFLYHWFICKYRDWEATAFAVEHQWSDQCIRPWLHNFRRIDSLERSFKEIGPDITLAISHRLPRLLQSRMNCGRMSLAVELQQLFDYAWKYFTAKHSWPPHFNERMETLALLLSWGCQIDSRQLCQLLKRGHYASFQEWQSIIELFSASLVQIALHEGAHDISCPASKVENVSRHGQGSSFLCHWAVTKLTKENREGVTSLLYFLLAQGEQVDSMNNYQEDPILVVILTRSLGRHCGALHKIVTVLQAGADVGAVGRNGTALDAAKRRVEECDLGRYPELHEQAEAALQLVQYCVDHNGALPANLDNYLERDLW</sequence>
<dbReference type="Proteomes" id="UP001334248">
    <property type="component" value="Unassembled WGS sequence"/>
</dbReference>
<accession>A0ABR0RZ63</accession>
<evidence type="ECO:0000313" key="2">
    <source>
        <dbReference type="Proteomes" id="UP001334248"/>
    </source>
</evidence>
<name>A0ABR0RZ63_9EURO</name>
<dbReference type="GeneID" id="89993457"/>
<protein>
    <submittedName>
        <fullName evidence="1">Uncharacterized protein</fullName>
    </submittedName>
</protein>
<organism evidence="1 2">
    <name type="scientific">Knufia obscura</name>
    <dbReference type="NCBI Taxonomy" id="1635080"/>
    <lineage>
        <taxon>Eukaryota</taxon>
        <taxon>Fungi</taxon>
        <taxon>Dikarya</taxon>
        <taxon>Ascomycota</taxon>
        <taxon>Pezizomycotina</taxon>
        <taxon>Eurotiomycetes</taxon>
        <taxon>Chaetothyriomycetidae</taxon>
        <taxon>Chaetothyriales</taxon>
        <taxon>Trichomeriaceae</taxon>
        <taxon>Knufia</taxon>
    </lineage>
</organism>
<evidence type="ECO:0000313" key="1">
    <source>
        <dbReference type="EMBL" id="KAK5945870.1"/>
    </source>
</evidence>
<comment type="caution">
    <text evidence="1">The sequence shown here is derived from an EMBL/GenBank/DDBJ whole genome shotgun (WGS) entry which is preliminary data.</text>
</comment>
<gene>
    <name evidence="1" type="ORF">PMZ80_000008</name>
</gene>